<name>A0A0G0UVF8_9BACT</name>
<evidence type="ECO:0000313" key="2">
    <source>
        <dbReference type="EMBL" id="KKR91531.1"/>
    </source>
</evidence>
<dbReference type="PANTHER" id="PTHR47183:SF2">
    <property type="entry name" value="GLUCOSE-1-PHOSPHATE CYTIDYLYLTRANSFERASE-RELATED"/>
    <property type="match status" value="1"/>
</dbReference>
<dbReference type="AlphaFoldDB" id="A0A0G0UVF8"/>
<dbReference type="PANTHER" id="PTHR47183">
    <property type="entry name" value="GLUCOSE-1-PHOSPHATE CYTIDYLYLTRANSFERASE-RELATED"/>
    <property type="match status" value="1"/>
</dbReference>
<dbReference type="EMBL" id="LCAO01000010">
    <property type="protein sequence ID" value="KKR91531.1"/>
    <property type="molecule type" value="Genomic_DNA"/>
</dbReference>
<keyword evidence="2" id="KW-0808">Transferase</keyword>
<dbReference type="InterPro" id="IPR013446">
    <property type="entry name" value="G1P_cyt_trans-like"/>
</dbReference>
<protein>
    <submittedName>
        <fullName evidence="2">Glucose-1-phosphate cytidylyltransferase</fullName>
    </submittedName>
</protein>
<feature type="domain" description="Nucleotidyl transferase" evidence="1">
    <location>
        <begin position="2"/>
        <end position="216"/>
    </location>
</feature>
<gene>
    <name evidence="2" type="ORF">UU42_C0010G0026</name>
</gene>
<comment type="caution">
    <text evidence="2">The sequence shown here is derived from an EMBL/GenBank/DDBJ whole genome shotgun (WGS) entry which is preliminary data.</text>
</comment>
<accession>A0A0G0UVF8</accession>
<dbReference type="SUPFAM" id="SSF53448">
    <property type="entry name" value="Nucleotide-diphospho-sugar transferases"/>
    <property type="match status" value="1"/>
</dbReference>
<dbReference type="InterPro" id="IPR005835">
    <property type="entry name" value="NTP_transferase_dom"/>
</dbReference>
<evidence type="ECO:0000259" key="1">
    <source>
        <dbReference type="Pfam" id="PF00483"/>
    </source>
</evidence>
<organism evidence="2 3">
    <name type="scientific">Candidatus Woesebacteria bacterium GW2011_GWA1_41_13b</name>
    <dbReference type="NCBI Taxonomy" id="1618555"/>
    <lineage>
        <taxon>Bacteria</taxon>
        <taxon>Candidatus Woeseibacteriota</taxon>
    </lineage>
</organism>
<reference evidence="2 3" key="1">
    <citation type="journal article" date="2015" name="Nature">
        <title>rRNA introns, odd ribosomes, and small enigmatic genomes across a large radiation of phyla.</title>
        <authorList>
            <person name="Brown C.T."/>
            <person name="Hug L.A."/>
            <person name="Thomas B.C."/>
            <person name="Sharon I."/>
            <person name="Castelle C.J."/>
            <person name="Singh A."/>
            <person name="Wilkins M.J."/>
            <person name="Williams K.H."/>
            <person name="Banfield J.F."/>
        </authorList>
    </citation>
    <scope>NUCLEOTIDE SEQUENCE [LARGE SCALE GENOMIC DNA]</scope>
</reference>
<sequence>MKTIILCGGIGYRLKEETEFKPKPMVNVGNKPILWHIMKTYAHFGFNEFIIALGYKGDYIKDYFLNQKYFTNDFTLHTKTGRTMLHKDSNSRVIDNFVITFVDTGQETLPGERILRCKDYIPAKDKHFMVTYGDGVGNVNIPKLIRFHKKQKTIGAITGVHPRSKYGVARINDGKFIFRFEEKPVLADWTNGGFMVFHRSFFSYLKPGETEHPALERLSKIKQLSLYIHDGFWHSMDTYSDVESLNRFWQEDPKWKVWKD</sequence>
<dbReference type="Proteomes" id="UP000034676">
    <property type="component" value="Unassembled WGS sequence"/>
</dbReference>
<dbReference type="PATRIC" id="fig|1618555.3.peg.667"/>
<evidence type="ECO:0000313" key="3">
    <source>
        <dbReference type="Proteomes" id="UP000034676"/>
    </source>
</evidence>
<proteinExistence type="predicted"/>
<dbReference type="Pfam" id="PF00483">
    <property type="entry name" value="NTP_transferase"/>
    <property type="match status" value="1"/>
</dbReference>
<dbReference type="InterPro" id="IPR029044">
    <property type="entry name" value="Nucleotide-diphossugar_trans"/>
</dbReference>
<keyword evidence="2" id="KW-0548">Nucleotidyltransferase</keyword>
<dbReference type="Gene3D" id="3.90.550.10">
    <property type="entry name" value="Spore Coat Polysaccharide Biosynthesis Protein SpsA, Chain A"/>
    <property type="match status" value="1"/>
</dbReference>
<dbReference type="GO" id="GO:0047343">
    <property type="term" value="F:glucose-1-phosphate cytidylyltransferase activity"/>
    <property type="evidence" value="ECO:0007669"/>
    <property type="project" value="InterPro"/>
</dbReference>